<dbReference type="GO" id="GO:0006313">
    <property type="term" value="P:DNA transposition"/>
    <property type="evidence" value="ECO:0007669"/>
    <property type="project" value="InterPro"/>
</dbReference>
<dbReference type="STRING" id="1499967.U27_05532"/>
<organism evidence="2">
    <name type="scientific">Vecturithrix granuli</name>
    <dbReference type="NCBI Taxonomy" id="1499967"/>
    <lineage>
        <taxon>Bacteria</taxon>
        <taxon>Candidatus Moduliflexota</taxon>
        <taxon>Candidatus Vecturitrichia</taxon>
        <taxon>Candidatus Vecturitrichales</taxon>
        <taxon>Candidatus Vecturitrichaceae</taxon>
        <taxon>Candidatus Vecturithrix</taxon>
    </lineage>
</organism>
<dbReference type="InterPro" id="IPR002686">
    <property type="entry name" value="Transposase_17"/>
</dbReference>
<feature type="domain" description="Transposase IS200-like" evidence="1">
    <location>
        <begin position="9"/>
        <end position="123"/>
    </location>
</feature>
<dbReference type="PANTHER" id="PTHR34322">
    <property type="entry name" value="TRANSPOSASE, Y1_TNP DOMAIN-CONTAINING"/>
    <property type="match status" value="1"/>
</dbReference>
<dbReference type="EMBL" id="DF820468">
    <property type="protein sequence ID" value="GAK58558.1"/>
    <property type="molecule type" value="Genomic_DNA"/>
</dbReference>
<keyword evidence="3" id="KW-1185">Reference proteome</keyword>
<dbReference type="SUPFAM" id="SSF143422">
    <property type="entry name" value="Transposase IS200-like"/>
    <property type="match status" value="1"/>
</dbReference>
<dbReference type="GO" id="GO:0004803">
    <property type="term" value="F:transposase activity"/>
    <property type="evidence" value="ECO:0007669"/>
    <property type="project" value="InterPro"/>
</dbReference>
<dbReference type="AlphaFoldDB" id="A0A081C1V3"/>
<dbReference type="PANTHER" id="PTHR34322:SF2">
    <property type="entry name" value="TRANSPOSASE IS200-LIKE DOMAIN-CONTAINING PROTEIN"/>
    <property type="match status" value="1"/>
</dbReference>
<proteinExistence type="predicted"/>
<protein>
    <recommendedName>
        <fullName evidence="1">Transposase IS200-like domain-containing protein</fullName>
    </recommendedName>
</protein>
<dbReference type="GO" id="GO:0043565">
    <property type="term" value="F:sequence-specific DNA binding"/>
    <property type="evidence" value="ECO:0007669"/>
    <property type="project" value="InterPro"/>
</dbReference>
<dbReference type="Gene3D" id="3.30.70.1290">
    <property type="entry name" value="Transposase IS200-like"/>
    <property type="match status" value="1"/>
</dbReference>
<dbReference type="Gene3D" id="1.10.1750.10">
    <property type="match status" value="1"/>
</dbReference>
<gene>
    <name evidence="2" type="ORF">U27_05532</name>
</gene>
<name>A0A081C1V3_VECG1</name>
<evidence type="ECO:0000313" key="3">
    <source>
        <dbReference type="Proteomes" id="UP000030661"/>
    </source>
</evidence>
<dbReference type="InterPro" id="IPR010921">
    <property type="entry name" value="Trp_repressor/repl_initiator"/>
</dbReference>
<dbReference type="SUPFAM" id="SSF48295">
    <property type="entry name" value="TrpR-like"/>
    <property type="match status" value="1"/>
</dbReference>
<dbReference type="SMART" id="SM01321">
    <property type="entry name" value="Y1_Tnp"/>
    <property type="match status" value="1"/>
</dbReference>
<dbReference type="InterPro" id="IPR036515">
    <property type="entry name" value="Transposase_17_sf"/>
</dbReference>
<dbReference type="Proteomes" id="UP000030661">
    <property type="component" value="Unassembled WGS sequence"/>
</dbReference>
<reference evidence="2" key="1">
    <citation type="journal article" date="2015" name="PeerJ">
        <title>First genomic representation of candidate bacterial phylum KSB3 points to enhanced environmental sensing as a trigger of wastewater bulking.</title>
        <authorList>
            <person name="Sekiguchi Y."/>
            <person name="Ohashi A."/>
            <person name="Parks D.H."/>
            <person name="Yamauchi T."/>
            <person name="Tyson G.W."/>
            <person name="Hugenholtz P."/>
        </authorList>
    </citation>
    <scope>NUCLEOTIDE SEQUENCE [LARGE SCALE GENOMIC DNA]</scope>
</reference>
<dbReference type="Pfam" id="PF01797">
    <property type="entry name" value="Y1_Tnp"/>
    <property type="match status" value="1"/>
</dbReference>
<evidence type="ECO:0000259" key="1">
    <source>
        <dbReference type="SMART" id="SM01321"/>
    </source>
</evidence>
<sequence>MPRKARIDAPGALHHIIVRGIEKGFIFQDRTDRNGFLQRLATILTETTTLCYAWALMPNHFHLLLKTGMTPIGRVMQKLLTGYAVSYNRRHIRSGHLFQNRYKSILCQKEPYFLELVRYIHLNPIRAGIVADMNGLDRFAYCGHGVLIGRRHNSWQNTNEVLSLFSPDLDVARVRYREFIAKGLSMGRRNDLTGGGLIRSSGGWKQVIAKRRANEFQKSDERMLGDHEFVCRALAAANEQVEWKHSLKDRGIGLATVINRVCEVLKCNRHDIFTPGKIKSRVHARSLFCFWAVRELGTHQTELSRQLKLSPAAITQSVKRGEEFVKERGYSLL</sequence>
<evidence type="ECO:0000313" key="2">
    <source>
        <dbReference type="EMBL" id="GAK58558.1"/>
    </source>
</evidence>
<dbReference type="HOGENOM" id="CLU_068226_0_1_0"/>
<accession>A0A081C1V3</accession>
<dbReference type="eggNOG" id="COG1943">
    <property type="taxonomic scope" value="Bacteria"/>
</dbReference>